<dbReference type="OMA" id="ENMPERK"/>
<organism evidence="5 6">
    <name type="scientific">Thecamonas trahens ATCC 50062</name>
    <dbReference type="NCBI Taxonomy" id="461836"/>
    <lineage>
        <taxon>Eukaryota</taxon>
        <taxon>Apusozoa</taxon>
        <taxon>Apusomonadida</taxon>
        <taxon>Apusomonadidae</taxon>
        <taxon>Thecamonas</taxon>
    </lineage>
</organism>
<dbReference type="GO" id="GO:1990498">
    <property type="term" value="C:mitotic spindle microtubule"/>
    <property type="evidence" value="ECO:0007669"/>
    <property type="project" value="TreeGrafter"/>
</dbReference>
<dbReference type="EMBL" id="GL349449">
    <property type="protein sequence ID" value="KNC48031.1"/>
    <property type="molecule type" value="Genomic_DNA"/>
</dbReference>
<evidence type="ECO:0000259" key="4">
    <source>
        <dbReference type="Pfam" id="PF14661"/>
    </source>
</evidence>
<keyword evidence="6" id="KW-1185">Reference proteome</keyword>
<dbReference type="GO" id="GO:0008017">
    <property type="term" value="F:microtubule binding"/>
    <property type="evidence" value="ECO:0007669"/>
    <property type="project" value="TreeGrafter"/>
</dbReference>
<dbReference type="GO" id="GO:0070652">
    <property type="term" value="C:HAUS complex"/>
    <property type="evidence" value="ECO:0007669"/>
    <property type="project" value="InterPro"/>
</dbReference>
<accession>A0A0L0D7H1</accession>
<feature type="coiled-coil region" evidence="1">
    <location>
        <begin position="241"/>
        <end position="268"/>
    </location>
</feature>
<dbReference type="InterPro" id="IPR028163">
    <property type="entry name" value="HAUS_6_N"/>
</dbReference>
<sequence length="705" mass="73933">MDDAWFRGVCLLGLDVAALRTATGLSISPRMFDQANTKGMEYMIHFLLSTIDPQAAAKTFAGTWPVRDRDQAREFKRKAYAMIERLQAAGHLPPNTIRISTLQAASGPRMAALLWHLTDHAIRVVLARDHPSYPLPTPPSLEAGTDAGLAPAANVARVSHALRIRIRALRADVQSTAAAGVADLAAWRSAVAELTACVKVARADADAAAADAERLGIAVSDEADATPEAMDQGAITRDGLSAKLVARAEALKREAKDVQAAVDELQTFANRTAHLHAAISSVLDGSANSSVLSKTELAVSLPTELAESMTAELSALGLEVPGTGSGPLQLDALVSLWGLALKRMRLFLVRPSPDSEDAGTLDAWPGVPDLTAAASAAAALSEQHASLDAVATARATKLVASLLPSIEASIARLDAALDDARRMVRSAHGAPVPATPGKRPAVLIPPTPAATRRYNLGAPRPPPTPGAAADALLSPLGIRAREKVREQMRNLAVQRVASHLAFPSSSSSTVSASASASDAESEASDEHHDFDALASMLADAVVGGSEGALRQMSDAVAGLLGTPPQAALQFHSPEAFATRRELARTPAVQRQVENSSPRQTPLPTWASFESHHSIEFEDDAVSHADVCDSRDADEDCTERAERYALESSYSDAESGYGSSESDSAQSSSAASVSAGLSSPKLQPGSDAWLLTDYALTDDPLFAAFE</sequence>
<dbReference type="InterPro" id="IPR026797">
    <property type="entry name" value="HAUS_6"/>
</dbReference>
<evidence type="ECO:0000313" key="6">
    <source>
        <dbReference type="Proteomes" id="UP000054408"/>
    </source>
</evidence>
<feature type="compositionally biased region" description="Low complexity" evidence="2">
    <location>
        <begin position="504"/>
        <end position="518"/>
    </location>
</feature>
<dbReference type="OrthoDB" id="5575722at2759"/>
<protein>
    <recommendedName>
        <fullName evidence="4">HAUS augmin-like complex subunit 6 N-terminal domain-containing protein</fullName>
    </recommendedName>
</protein>
<dbReference type="RefSeq" id="XP_013759046.1">
    <property type="nucleotide sequence ID" value="XM_013903592.1"/>
</dbReference>
<dbReference type="AlphaFoldDB" id="A0A0L0D7H1"/>
<evidence type="ECO:0000256" key="3">
    <source>
        <dbReference type="SAM" id="SignalP"/>
    </source>
</evidence>
<feature type="chain" id="PRO_5005537182" description="HAUS augmin-like complex subunit 6 N-terminal domain-containing protein" evidence="3">
    <location>
        <begin position="25"/>
        <end position="705"/>
    </location>
</feature>
<name>A0A0L0D7H1_THETB</name>
<dbReference type="eggNOG" id="ENOG502QUMJ">
    <property type="taxonomic scope" value="Eukaryota"/>
</dbReference>
<evidence type="ECO:0000256" key="1">
    <source>
        <dbReference type="SAM" id="Coils"/>
    </source>
</evidence>
<feature type="signal peptide" evidence="3">
    <location>
        <begin position="1"/>
        <end position="24"/>
    </location>
</feature>
<proteinExistence type="predicted"/>
<reference evidence="5 6" key="1">
    <citation type="submission" date="2010-05" db="EMBL/GenBank/DDBJ databases">
        <title>The Genome Sequence of Thecamonas trahens ATCC 50062.</title>
        <authorList>
            <consortium name="The Broad Institute Genome Sequencing Platform"/>
            <person name="Russ C."/>
            <person name="Cuomo C."/>
            <person name="Shea T."/>
            <person name="Young S.K."/>
            <person name="Zeng Q."/>
            <person name="Koehrsen M."/>
            <person name="Haas B."/>
            <person name="Borodovsky M."/>
            <person name="Guigo R."/>
            <person name="Alvarado L."/>
            <person name="Berlin A."/>
            <person name="Bochicchio J."/>
            <person name="Borenstein D."/>
            <person name="Chapman S."/>
            <person name="Chen Z."/>
            <person name="Freedman E."/>
            <person name="Gellesch M."/>
            <person name="Goldberg J."/>
            <person name="Griggs A."/>
            <person name="Gujja S."/>
            <person name="Heilman E."/>
            <person name="Heiman D."/>
            <person name="Hepburn T."/>
            <person name="Howarth C."/>
            <person name="Jen D."/>
            <person name="Larson L."/>
            <person name="Mehta T."/>
            <person name="Park D."/>
            <person name="Pearson M."/>
            <person name="Roberts A."/>
            <person name="Saif S."/>
            <person name="Shenoy N."/>
            <person name="Sisk P."/>
            <person name="Stolte C."/>
            <person name="Sykes S."/>
            <person name="Thomson T."/>
            <person name="Walk T."/>
            <person name="White J."/>
            <person name="Yandava C."/>
            <person name="Burger G."/>
            <person name="Gray M.W."/>
            <person name="Holland P.W.H."/>
            <person name="King N."/>
            <person name="Lang F.B.F."/>
            <person name="Roger A.J."/>
            <person name="Ruiz-Trillo I."/>
            <person name="Lander E."/>
            <person name="Nusbaum C."/>
        </authorList>
    </citation>
    <scope>NUCLEOTIDE SEQUENCE [LARGE SCALE GENOMIC DNA]</scope>
    <source>
        <strain evidence="5 6">ATCC 50062</strain>
    </source>
</reference>
<feature type="compositionally biased region" description="Low complexity" evidence="2">
    <location>
        <begin position="646"/>
        <end position="678"/>
    </location>
</feature>
<evidence type="ECO:0000256" key="2">
    <source>
        <dbReference type="SAM" id="MobiDB-lite"/>
    </source>
</evidence>
<evidence type="ECO:0000313" key="5">
    <source>
        <dbReference type="EMBL" id="KNC48031.1"/>
    </source>
</evidence>
<feature type="region of interest" description="Disordered" evidence="2">
    <location>
        <begin position="642"/>
        <end position="685"/>
    </location>
</feature>
<gene>
    <name evidence="5" type="ORF">AMSG_04264</name>
</gene>
<dbReference type="Proteomes" id="UP000054408">
    <property type="component" value="Unassembled WGS sequence"/>
</dbReference>
<dbReference type="Pfam" id="PF14661">
    <property type="entry name" value="HAUS6_N"/>
    <property type="match status" value="1"/>
</dbReference>
<dbReference type="GO" id="GO:0051225">
    <property type="term" value="P:spindle assembly"/>
    <property type="evidence" value="ECO:0007669"/>
    <property type="project" value="InterPro"/>
</dbReference>
<keyword evidence="1" id="KW-0175">Coiled coil</keyword>
<dbReference type="GeneID" id="25563816"/>
<feature type="region of interest" description="Disordered" evidence="2">
    <location>
        <begin position="504"/>
        <end position="527"/>
    </location>
</feature>
<dbReference type="STRING" id="461836.A0A0L0D7H1"/>
<feature type="domain" description="HAUS augmin-like complex subunit 6 N-terminal" evidence="4">
    <location>
        <begin position="10"/>
        <end position="221"/>
    </location>
</feature>
<keyword evidence="3" id="KW-0732">Signal</keyword>
<dbReference type="PANTHER" id="PTHR16151">
    <property type="entry name" value="HAUS AUGMIN-LIKE COMPLEX SUBUNIT 6"/>
    <property type="match status" value="1"/>
</dbReference>
<dbReference type="PANTHER" id="PTHR16151:SF2">
    <property type="entry name" value="HAUS AUGMIN-LIKE COMPLEX SUBUNIT 6"/>
    <property type="match status" value="1"/>
</dbReference>